<keyword evidence="8" id="KW-0472">Membrane</keyword>
<dbReference type="InterPro" id="IPR001543">
    <property type="entry name" value="FliN-like_C"/>
</dbReference>
<dbReference type="PRINTS" id="PR00955">
    <property type="entry name" value="FLGMOTORFLIM"/>
</dbReference>
<keyword evidence="5" id="KW-1003">Cell membrane</keyword>
<dbReference type="Gene3D" id="3.40.1550.10">
    <property type="entry name" value="CheC-like"/>
    <property type="match status" value="1"/>
</dbReference>
<evidence type="ECO:0000256" key="3">
    <source>
        <dbReference type="ARBA" id="ARBA00011049"/>
    </source>
</evidence>
<dbReference type="GO" id="GO:0009425">
    <property type="term" value="C:bacterial-type flagellum basal body"/>
    <property type="evidence" value="ECO:0007669"/>
    <property type="project" value="UniProtKB-SubCell"/>
</dbReference>
<sequence length="348" mass="39700">MADVLSQSQIDALLKSMQGSGPEEEVQAVEQKTEAEETKYSKYDFYSPRKFTKDKMKILNSVFENYARILTSQVNGIFRVLTDITVLEVQERRYYEFVNSLHENDSITMANAEIQDKIKNSVPLMLHVTPGLVITLINHMLGGGDEIVRVEQKYRYSDVEVALYRRIVEYFVLALKDGFSNYINVSFKIQRVEENPSMVQEVGLDETVAIVHLNVDVAGLAVEKIKLCIPGTLLEFIFHLIDSRKHIARGFAYEDNKEALLDHIRFSPLPITGQLGTVELGLRDLAQLQVGDVISLNKPKDSHLKVFVGRQPWFTGKMGVYKKNVAIRIEDRIYAGPEKERDKEILDE</sequence>
<name>A0A412ZFS3_9FIRM</name>
<dbReference type="Gene3D" id="2.30.330.10">
    <property type="entry name" value="SpoA-like"/>
    <property type="match status" value="1"/>
</dbReference>
<proteinExistence type="inferred from homology"/>
<dbReference type="EMBL" id="QRZM01000001">
    <property type="protein sequence ID" value="RGV79023.1"/>
    <property type="molecule type" value="Genomic_DNA"/>
</dbReference>
<evidence type="ECO:0000256" key="9">
    <source>
        <dbReference type="ARBA" id="ARBA00023143"/>
    </source>
</evidence>
<comment type="similarity">
    <text evidence="3">Belongs to the FliM family.</text>
</comment>
<evidence type="ECO:0000256" key="5">
    <source>
        <dbReference type="ARBA" id="ARBA00022475"/>
    </source>
</evidence>
<keyword evidence="9" id="KW-0975">Bacterial flagellum</keyword>
<dbReference type="Pfam" id="PF02154">
    <property type="entry name" value="FliM"/>
    <property type="match status" value="1"/>
</dbReference>
<accession>A0A412ZFS3</accession>
<protein>
    <recommendedName>
        <fullName evidence="4">Flagellar motor switch protein FliM</fullName>
    </recommendedName>
</protein>
<keyword evidence="11" id="KW-0282">Flagellum</keyword>
<evidence type="ECO:0000256" key="8">
    <source>
        <dbReference type="ARBA" id="ARBA00023136"/>
    </source>
</evidence>
<reference evidence="11 12" key="1">
    <citation type="submission" date="2018-08" db="EMBL/GenBank/DDBJ databases">
        <title>A genome reference for cultivated species of the human gut microbiota.</title>
        <authorList>
            <person name="Zou Y."/>
            <person name="Xue W."/>
            <person name="Luo G."/>
        </authorList>
    </citation>
    <scope>NUCLEOTIDE SEQUENCE [LARGE SCALE GENOMIC DNA]</scope>
    <source>
        <strain evidence="11 12">AF14-18</strain>
    </source>
</reference>
<comment type="subcellular location">
    <subcellularLocation>
        <location evidence="1">Bacterial flagellum basal body</location>
    </subcellularLocation>
    <subcellularLocation>
        <location evidence="2">Cell membrane</location>
        <topology evidence="2">Peripheral membrane protein</topology>
    </subcellularLocation>
</comment>
<dbReference type="RefSeq" id="WP_021895260.1">
    <property type="nucleotide sequence ID" value="NZ_BAABXO010000001.1"/>
</dbReference>
<dbReference type="GO" id="GO:0003774">
    <property type="term" value="F:cytoskeletal motor activity"/>
    <property type="evidence" value="ECO:0007669"/>
    <property type="project" value="InterPro"/>
</dbReference>
<evidence type="ECO:0000313" key="11">
    <source>
        <dbReference type="EMBL" id="RGV79023.1"/>
    </source>
</evidence>
<feature type="domain" description="Flagellar motor switch protein FliN-like C-terminal" evidence="10">
    <location>
        <begin position="264"/>
        <end position="333"/>
    </location>
</feature>
<dbReference type="PANTHER" id="PTHR30034">
    <property type="entry name" value="FLAGELLAR MOTOR SWITCH PROTEIN FLIM"/>
    <property type="match status" value="1"/>
</dbReference>
<evidence type="ECO:0000313" key="12">
    <source>
        <dbReference type="Proteomes" id="UP000284543"/>
    </source>
</evidence>
<dbReference type="GO" id="GO:0005886">
    <property type="term" value="C:plasma membrane"/>
    <property type="evidence" value="ECO:0007669"/>
    <property type="project" value="UniProtKB-SubCell"/>
</dbReference>
<keyword evidence="11" id="KW-0969">Cilium</keyword>
<dbReference type="CDD" id="cd17908">
    <property type="entry name" value="FliM"/>
    <property type="match status" value="1"/>
</dbReference>
<dbReference type="Proteomes" id="UP000284543">
    <property type="component" value="Unassembled WGS sequence"/>
</dbReference>
<organism evidence="11 12">
    <name type="scientific">Enterocloster bolteae</name>
    <dbReference type="NCBI Taxonomy" id="208479"/>
    <lineage>
        <taxon>Bacteria</taxon>
        <taxon>Bacillati</taxon>
        <taxon>Bacillota</taxon>
        <taxon>Clostridia</taxon>
        <taxon>Lachnospirales</taxon>
        <taxon>Lachnospiraceae</taxon>
        <taxon>Enterocloster</taxon>
    </lineage>
</organism>
<dbReference type="AlphaFoldDB" id="A0A412ZFS3"/>
<evidence type="ECO:0000259" key="10">
    <source>
        <dbReference type="Pfam" id="PF01052"/>
    </source>
</evidence>
<dbReference type="PIRSF" id="PIRSF002888">
    <property type="entry name" value="FliM"/>
    <property type="match status" value="1"/>
</dbReference>
<evidence type="ECO:0000256" key="4">
    <source>
        <dbReference type="ARBA" id="ARBA00021898"/>
    </source>
</evidence>
<comment type="caution">
    <text evidence="11">The sequence shown here is derived from an EMBL/GenBank/DDBJ whole genome shotgun (WGS) entry which is preliminary data.</text>
</comment>
<evidence type="ECO:0000256" key="1">
    <source>
        <dbReference type="ARBA" id="ARBA00004117"/>
    </source>
</evidence>
<dbReference type="SUPFAM" id="SSF101801">
    <property type="entry name" value="Surface presentation of antigens (SPOA)"/>
    <property type="match status" value="1"/>
</dbReference>
<keyword evidence="7" id="KW-0283">Flagellar rotation</keyword>
<evidence type="ECO:0000256" key="6">
    <source>
        <dbReference type="ARBA" id="ARBA00022500"/>
    </source>
</evidence>
<dbReference type="GO" id="GO:0050918">
    <property type="term" value="P:positive chemotaxis"/>
    <property type="evidence" value="ECO:0007669"/>
    <property type="project" value="TreeGrafter"/>
</dbReference>
<gene>
    <name evidence="11" type="ORF">DWW02_04695</name>
</gene>
<keyword evidence="6" id="KW-0145">Chemotaxis</keyword>
<evidence type="ECO:0000256" key="2">
    <source>
        <dbReference type="ARBA" id="ARBA00004202"/>
    </source>
</evidence>
<dbReference type="Pfam" id="PF01052">
    <property type="entry name" value="FliMN_C"/>
    <property type="match status" value="1"/>
</dbReference>
<evidence type="ECO:0000256" key="7">
    <source>
        <dbReference type="ARBA" id="ARBA00022779"/>
    </source>
</evidence>
<dbReference type="InterPro" id="IPR036429">
    <property type="entry name" value="SpoA-like_sf"/>
</dbReference>
<dbReference type="GO" id="GO:0071978">
    <property type="term" value="P:bacterial-type flagellum-dependent swarming motility"/>
    <property type="evidence" value="ECO:0007669"/>
    <property type="project" value="TreeGrafter"/>
</dbReference>
<dbReference type="SUPFAM" id="SSF103039">
    <property type="entry name" value="CheC-like"/>
    <property type="match status" value="1"/>
</dbReference>
<dbReference type="InterPro" id="IPR028976">
    <property type="entry name" value="CheC-like_sf"/>
</dbReference>
<dbReference type="InterPro" id="IPR001689">
    <property type="entry name" value="Flag_FliM"/>
</dbReference>
<dbReference type="PANTHER" id="PTHR30034:SF6">
    <property type="entry name" value="YOP PROTEINS TRANSLOCATION PROTEIN Q"/>
    <property type="match status" value="1"/>
</dbReference>
<keyword evidence="11" id="KW-0966">Cell projection</keyword>